<evidence type="ECO:0000256" key="6">
    <source>
        <dbReference type="ARBA" id="ARBA00046577"/>
    </source>
</evidence>
<evidence type="ECO:0000259" key="7">
    <source>
        <dbReference type="PROSITE" id="PS51096"/>
    </source>
</evidence>
<dbReference type="Pfam" id="PF03610">
    <property type="entry name" value="EIIA-man"/>
    <property type="match status" value="1"/>
</dbReference>
<proteinExistence type="inferred from homology"/>
<keyword evidence="9" id="KW-0418">Kinase</keyword>
<dbReference type="Gene3D" id="3.50.30.10">
    <property type="entry name" value="Phosphohistidine domain"/>
    <property type="match status" value="1"/>
</dbReference>
<dbReference type="InterPro" id="IPR001020">
    <property type="entry name" value="PTS_HPr_His_P_site"/>
</dbReference>
<dbReference type="SUPFAM" id="SSF47831">
    <property type="entry name" value="Enzyme I of the PEP:sugar phosphotransferase system HPr-binding (sub)domain"/>
    <property type="match status" value="1"/>
</dbReference>
<reference evidence="9 10" key="1">
    <citation type="submission" date="2018-06" db="EMBL/GenBank/DDBJ databases">
        <authorList>
            <consortium name="Pathogen Informatics"/>
            <person name="Doyle S."/>
        </authorList>
    </citation>
    <scope>NUCLEOTIDE SEQUENCE [LARGE SCALE GENOMIC DNA]</scope>
    <source>
        <strain evidence="9 10">NCTC13294</strain>
    </source>
</reference>
<evidence type="ECO:0000313" key="10">
    <source>
        <dbReference type="Proteomes" id="UP000254572"/>
    </source>
</evidence>
<gene>
    <name evidence="9" type="primary">dhaM</name>
    <name evidence="9" type="ORF">NCTC13294_02185</name>
</gene>
<dbReference type="InterPro" id="IPR036662">
    <property type="entry name" value="PTS_EIIA_man-typ_sf"/>
</dbReference>
<dbReference type="PANTHER" id="PTHR38594:SF1">
    <property type="entry name" value="PEP-DEPENDENT DIHYDROXYACETONE KINASE, PHOSPHORYL DONOR SUBUNIT DHAM"/>
    <property type="match status" value="1"/>
</dbReference>
<dbReference type="RefSeq" id="WP_115612320.1">
    <property type="nucleotide sequence ID" value="NZ_JBHLZC010000001.1"/>
</dbReference>
<dbReference type="Gene3D" id="3.30.1340.10">
    <property type="entry name" value="HPr-like"/>
    <property type="match status" value="1"/>
</dbReference>
<dbReference type="InterPro" id="IPR039643">
    <property type="entry name" value="DhaM"/>
</dbReference>
<keyword evidence="10" id="KW-1185">Reference proteome</keyword>
<dbReference type="InterPro" id="IPR000032">
    <property type="entry name" value="HPr-like"/>
</dbReference>
<comment type="similarity">
    <text evidence="3">Belongs to the PEP-utilizing enzyme family.</text>
</comment>
<dbReference type="SUPFAM" id="SSF55594">
    <property type="entry name" value="HPr-like"/>
    <property type="match status" value="1"/>
</dbReference>
<dbReference type="EC" id="2.7.1.121" evidence="4"/>
<name>A0A381EDN3_9GAMM</name>
<evidence type="ECO:0000259" key="8">
    <source>
        <dbReference type="PROSITE" id="PS51350"/>
    </source>
</evidence>
<feature type="domain" description="PTS EIIA type-4" evidence="7">
    <location>
        <begin position="1"/>
        <end position="134"/>
    </location>
</feature>
<feature type="domain" description="HPr" evidence="8">
    <location>
        <begin position="149"/>
        <end position="236"/>
    </location>
</feature>
<dbReference type="CDD" id="cd00367">
    <property type="entry name" value="PTS-HPr_like"/>
    <property type="match status" value="1"/>
</dbReference>
<dbReference type="SUPFAM" id="SSF53062">
    <property type="entry name" value="PTS system fructose IIA component-like"/>
    <property type="match status" value="1"/>
</dbReference>
<evidence type="ECO:0000256" key="1">
    <source>
        <dbReference type="ARBA" id="ARBA00001113"/>
    </source>
</evidence>
<evidence type="ECO:0000313" key="9">
    <source>
        <dbReference type="EMBL" id="SUX24989.1"/>
    </source>
</evidence>
<dbReference type="GO" id="GO:0009401">
    <property type="term" value="P:phosphoenolpyruvate-dependent sugar phosphotransferase system"/>
    <property type="evidence" value="ECO:0007669"/>
    <property type="project" value="InterPro"/>
</dbReference>
<dbReference type="InterPro" id="IPR036637">
    <property type="entry name" value="Phosphohistidine_dom_sf"/>
</dbReference>
<evidence type="ECO:0000256" key="5">
    <source>
        <dbReference type="ARBA" id="ARBA00022679"/>
    </source>
</evidence>
<dbReference type="InterPro" id="IPR008731">
    <property type="entry name" value="PTS_EIN"/>
</dbReference>
<protein>
    <recommendedName>
        <fullName evidence="4">phosphoenolpyruvate--glycerone phosphotransferase</fullName>
        <ecNumber evidence="4">2.7.1.121</ecNumber>
    </recommendedName>
</protein>
<dbReference type="Pfam" id="PF05524">
    <property type="entry name" value="PEP-utilisers_N"/>
    <property type="match status" value="1"/>
</dbReference>
<dbReference type="PROSITE" id="PS51350">
    <property type="entry name" value="PTS_HPR_DOM"/>
    <property type="match status" value="1"/>
</dbReference>
<dbReference type="InterPro" id="IPR035895">
    <property type="entry name" value="HPr-like_sf"/>
</dbReference>
<dbReference type="Gene3D" id="1.10.274.10">
    <property type="entry name" value="PtsI, HPr-binding domain"/>
    <property type="match status" value="1"/>
</dbReference>
<evidence type="ECO:0000256" key="2">
    <source>
        <dbReference type="ARBA" id="ARBA00002788"/>
    </source>
</evidence>
<dbReference type="GO" id="GO:0016020">
    <property type="term" value="C:membrane"/>
    <property type="evidence" value="ECO:0007669"/>
    <property type="project" value="InterPro"/>
</dbReference>
<evidence type="ECO:0000256" key="3">
    <source>
        <dbReference type="ARBA" id="ARBA00007837"/>
    </source>
</evidence>
<dbReference type="AlphaFoldDB" id="A0A381EDN3"/>
<evidence type="ECO:0000256" key="4">
    <source>
        <dbReference type="ARBA" id="ARBA00012095"/>
    </source>
</evidence>
<dbReference type="PROSITE" id="PS51096">
    <property type="entry name" value="PTS_EIIA_TYPE_4"/>
    <property type="match status" value="1"/>
</dbReference>
<dbReference type="NCBIfam" id="TIGR01003">
    <property type="entry name" value="PTS_HPr_family"/>
    <property type="match status" value="1"/>
</dbReference>
<dbReference type="Proteomes" id="UP000254572">
    <property type="component" value="Unassembled WGS sequence"/>
</dbReference>
<dbReference type="NCBIfam" id="TIGR02364">
    <property type="entry name" value="dha_pts"/>
    <property type="match status" value="1"/>
</dbReference>
<dbReference type="PRINTS" id="PR00107">
    <property type="entry name" value="PHOSPHOCPHPR"/>
</dbReference>
<dbReference type="InterPro" id="IPR036618">
    <property type="entry name" value="PtsI_HPr-bd_sf"/>
</dbReference>
<organism evidence="9 10">
    <name type="scientific">Cardiobacterium valvarum</name>
    <dbReference type="NCBI Taxonomy" id="194702"/>
    <lineage>
        <taxon>Bacteria</taxon>
        <taxon>Pseudomonadati</taxon>
        <taxon>Pseudomonadota</taxon>
        <taxon>Gammaproteobacteria</taxon>
        <taxon>Cardiobacteriales</taxon>
        <taxon>Cardiobacteriaceae</taxon>
        <taxon>Cardiobacterium</taxon>
    </lineage>
</organism>
<comment type="subunit">
    <text evidence="6">Homodimer. The dihydroxyacetone kinase complex is composed of a homodimer of DhaM, a homodimer of DhaK and the subunit DhaL.</text>
</comment>
<dbReference type="GO" id="GO:0019563">
    <property type="term" value="P:glycerol catabolic process"/>
    <property type="evidence" value="ECO:0007669"/>
    <property type="project" value="InterPro"/>
</dbReference>
<keyword evidence="5 9" id="KW-0808">Transferase</keyword>
<dbReference type="InterPro" id="IPR012844">
    <property type="entry name" value="DhaM_N"/>
</dbReference>
<dbReference type="GO" id="GO:0047324">
    <property type="term" value="F:phosphoenolpyruvate-glycerone phosphotransferase activity"/>
    <property type="evidence" value="ECO:0007669"/>
    <property type="project" value="UniProtKB-EC"/>
</dbReference>
<accession>A0A381EDN3</accession>
<dbReference type="PANTHER" id="PTHR38594">
    <property type="entry name" value="PEP-DEPENDENT DIHYDROXYACETONE KINASE, PHOSPHORYL DONOR SUBUNIT DHAM"/>
    <property type="match status" value="1"/>
</dbReference>
<dbReference type="SUPFAM" id="SSF52009">
    <property type="entry name" value="Phosphohistidine domain"/>
    <property type="match status" value="1"/>
</dbReference>
<dbReference type="InterPro" id="IPR004701">
    <property type="entry name" value="PTS_EIIA_man-typ"/>
</dbReference>
<comment type="catalytic activity">
    <reaction evidence="1">
        <text>dihydroxyacetone + phosphoenolpyruvate = dihydroxyacetone phosphate + pyruvate</text>
        <dbReference type="Rhea" id="RHEA:18381"/>
        <dbReference type="ChEBI" id="CHEBI:15361"/>
        <dbReference type="ChEBI" id="CHEBI:16016"/>
        <dbReference type="ChEBI" id="CHEBI:57642"/>
        <dbReference type="ChEBI" id="CHEBI:58702"/>
        <dbReference type="EC" id="2.7.1.121"/>
    </reaction>
</comment>
<dbReference type="EMBL" id="UFUW01000001">
    <property type="protein sequence ID" value="SUX24989.1"/>
    <property type="molecule type" value="Genomic_DNA"/>
</dbReference>
<dbReference type="PROSITE" id="PS00369">
    <property type="entry name" value="PTS_HPR_HIS"/>
    <property type="match status" value="1"/>
</dbReference>
<dbReference type="OrthoDB" id="7065393at2"/>
<dbReference type="Pfam" id="PF00381">
    <property type="entry name" value="PTS-HPr"/>
    <property type="match status" value="1"/>
</dbReference>
<dbReference type="Gene3D" id="3.40.50.510">
    <property type="entry name" value="Phosphotransferase system, mannose-type IIA component"/>
    <property type="match status" value="1"/>
</dbReference>
<comment type="function">
    <text evidence="2">Component of the dihydroxyacetone kinase complex, which is responsible for the phosphoenolpyruvate (PEP)-dependent phosphorylation of dihydroxyacetone. DhaM serves as the phosphoryl donor. Is phosphorylated by phosphoenolpyruvate in an EI- and HPr-dependent reaction, and a phosphorelay system on histidine residues finally leads to phosphoryl transfer to DhaL and dihydroxyacetone.</text>
</comment>
<sequence>MVHLILVSHHPALAQALVELAAQVSADPATIHTAAGIDDADNPIGTDAVRIMNAIDAADNPDGILILVDLGSAILSAQTALDLVDPDVAARCRIAAAPFVEGALSAAVAAASGADLVTVAREAEGALLAKQLALGVTTPVLATAAVPAGEAATITLTNPHGLHARPAARLVAALAPFAASLTLVKDGQSADPRSLNQLTALQARQGDSLTLYADGADSAAALAAFRDLAAANFGDSTTETPNLPTAPISAALYHDHPPVIPADLRADRAAFTAAVDAWRAHLGDLRKYTSARYGDDAGDIFAAQQQLLDELAANTLARAENETVAAWRAETAAAIEQFAAIRDPYLRARVLDFADLADGVLASLAHLPPPPYPEDSPFILATARLYPSAAAVLPDNCVAVILDEDDSHSHSAILCRHAARPLLSGINTGAPDGTVLTLNPQPQEQP</sequence>